<comment type="similarity">
    <text evidence="1">Belongs to the GerABKA family.</text>
</comment>
<keyword evidence="6" id="KW-1185">Reference proteome</keyword>
<dbReference type="PIRSF" id="PIRSF005690">
    <property type="entry name" value="GerBA"/>
    <property type="match status" value="1"/>
</dbReference>
<evidence type="ECO:0000256" key="2">
    <source>
        <dbReference type="ARBA" id="ARBA00023136"/>
    </source>
</evidence>
<keyword evidence="4" id="KW-1133">Transmembrane helix</keyword>
<feature type="transmembrane region" description="Helical" evidence="4">
    <location>
        <begin position="406"/>
        <end position="431"/>
    </location>
</feature>
<evidence type="ECO:0000256" key="1">
    <source>
        <dbReference type="ARBA" id="ARBA00005278"/>
    </source>
</evidence>
<feature type="coiled-coil region" evidence="3">
    <location>
        <begin position="186"/>
        <end position="213"/>
    </location>
</feature>
<dbReference type="InterPro" id="IPR004995">
    <property type="entry name" value="Spore_Ger"/>
</dbReference>
<dbReference type="EMBL" id="CP041969">
    <property type="protein sequence ID" value="QMV44601.1"/>
    <property type="molecule type" value="Genomic_DNA"/>
</dbReference>
<accession>A0A7G5C5W7</accession>
<dbReference type="AlphaFoldDB" id="A0A7G5C5W7"/>
<dbReference type="Proteomes" id="UP000515679">
    <property type="component" value="Chromosome"/>
</dbReference>
<keyword evidence="4" id="KW-0812">Transmembrane</keyword>
<feature type="transmembrane region" description="Helical" evidence="4">
    <location>
        <begin position="281"/>
        <end position="300"/>
    </location>
</feature>
<feature type="transmembrane region" description="Helical" evidence="4">
    <location>
        <begin position="320"/>
        <end position="338"/>
    </location>
</feature>
<dbReference type="Pfam" id="PF03323">
    <property type="entry name" value="GerA"/>
    <property type="match status" value="1"/>
</dbReference>
<proteinExistence type="inferred from homology"/>
<evidence type="ECO:0000256" key="4">
    <source>
        <dbReference type="SAM" id="Phobius"/>
    </source>
</evidence>
<gene>
    <name evidence="5" type="ORF">FPL14_28090</name>
</gene>
<evidence type="ECO:0000313" key="5">
    <source>
        <dbReference type="EMBL" id="QMV44601.1"/>
    </source>
</evidence>
<name>A0A7G5C5W7_9BACL</name>
<evidence type="ECO:0000256" key="3">
    <source>
        <dbReference type="SAM" id="Coils"/>
    </source>
</evidence>
<dbReference type="PANTHER" id="PTHR22550">
    <property type="entry name" value="SPORE GERMINATION PROTEIN"/>
    <property type="match status" value="1"/>
</dbReference>
<reference evidence="5 6" key="1">
    <citation type="submission" date="2019-07" db="EMBL/GenBank/DDBJ databases">
        <authorList>
            <person name="Kim J.K."/>
            <person name="Cheong H.-M."/>
            <person name="Choi Y."/>
            <person name="Hwang K.J."/>
            <person name="Lee S."/>
            <person name="Choi C."/>
        </authorList>
    </citation>
    <scope>NUCLEOTIDE SEQUENCE [LARGE SCALE GENOMIC DNA]</scope>
    <source>
        <strain evidence="5 6">KS 22</strain>
    </source>
</reference>
<organism evidence="5 6">
    <name type="scientific">Cohnella cholangitidis</name>
    <dbReference type="NCBI Taxonomy" id="2598458"/>
    <lineage>
        <taxon>Bacteria</taxon>
        <taxon>Bacillati</taxon>
        <taxon>Bacillota</taxon>
        <taxon>Bacilli</taxon>
        <taxon>Bacillales</taxon>
        <taxon>Paenibacillaceae</taxon>
        <taxon>Cohnella</taxon>
    </lineage>
</organism>
<dbReference type="InterPro" id="IPR050768">
    <property type="entry name" value="UPF0353/GerABKA_families"/>
</dbReference>
<dbReference type="GO" id="GO:0016020">
    <property type="term" value="C:membrane"/>
    <property type="evidence" value="ECO:0007669"/>
    <property type="project" value="InterPro"/>
</dbReference>
<keyword evidence="3" id="KW-0175">Coiled coil</keyword>
<sequence>MSLSKPMQTLVDAYAHCADVRYSSIPLGIRSNITLLYCKTLCDEKMINRNLLPEFKRLYSRDEMNTFEEIEKFAAIQIERLDNMTVGICDDLLFKGTIVIEISHLSAMFAYCSPQIPVRQTEETNIEVSIRGPKDGFVESVDTNLALIRRRLPVNTVAIETMRVGTKTRTRVSIVYDTDKINPGLLNDIRVRLRELSDQIEELNSATQLEERISDHPYSLFPLSIYTGRPDFLTSCVLRGRFALLIDGVPGAMIGPATLTMLLKTPEDNHFNYISSSFGQLLRLLSLLVAMFLPSFYIALTGYHQDQIPFPLLATIVNTRFGVPFSTPMEMFLVLTLLETFKEAGYRLPSMIGQTLTVVGGLIIGEAAIRAGLTSPSMVVIAAISIVSGSTLISQTLSGSVSIIRYAAVFLSSLLGMYGFMISVIVVIVYLSGLSSYGVSYIAPFAPVSLKDIGRSILNYPRKLKSFVPKYLNKKP</sequence>
<dbReference type="PANTHER" id="PTHR22550:SF5">
    <property type="entry name" value="LEUCINE ZIPPER PROTEIN 4"/>
    <property type="match status" value="1"/>
</dbReference>
<keyword evidence="2 4" id="KW-0472">Membrane</keyword>
<feature type="transmembrane region" description="Helical" evidence="4">
    <location>
        <begin position="350"/>
        <end position="369"/>
    </location>
</feature>
<protein>
    <submittedName>
        <fullName evidence="5">Spore germination protein</fullName>
    </submittedName>
</protein>
<dbReference type="KEGG" id="cchl:FPL14_28090"/>
<feature type="transmembrane region" description="Helical" evidence="4">
    <location>
        <begin position="375"/>
        <end position="394"/>
    </location>
</feature>
<evidence type="ECO:0000313" key="6">
    <source>
        <dbReference type="Proteomes" id="UP000515679"/>
    </source>
</evidence>
<dbReference type="GO" id="GO:0009847">
    <property type="term" value="P:spore germination"/>
    <property type="evidence" value="ECO:0007669"/>
    <property type="project" value="InterPro"/>
</dbReference>
<dbReference type="RefSeq" id="WP_182300847.1">
    <property type="nucleotide sequence ID" value="NZ_CP041969.1"/>
</dbReference>